<evidence type="ECO:0000256" key="6">
    <source>
        <dbReference type="ARBA" id="ARBA00022801"/>
    </source>
</evidence>
<keyword evidence="4" id="KW-0540">Nuclease</keyword>
<dbReference type="EMBL" id="NBNE01000274">
    <property type="protein sequence ID" value="OWZ20922.1"/>
    <property type="molecule type" value="Genomic_DNA"/>
</dbReference>
<organism evidence="9 10">
    <name type="scientific">Phytophthora megakarya</name>
    <dbReference type="NCBI Taxonomy" id="4795"/>
    <lineage>
        <taxon>Eukaryota</taxon>
        <taxon>Sar</taxon>
        <taxon>Stramenopiles</taxon>
        <taxon>Oomycota</taxon>
        <taxon>Peronosporomycetes</taxon>
        <taxon>Peronosporales</taxon>
        <taxon>Peronosporaceae</taxon>
        <taxon>Phytophthora</taxon>
    </lineage>
</organism>
<keyword evidence="6" id="KW-0378">Hydrolase</keyword>
<evidence type="ECO:0000256" key="4">
    <source>
        <dbReference type="ARBA" id="ARBA00022722"/>
    </source>
</evidence>
<dbReference type="InterPro" id="IPR043502">
    <property type="entry name" value="DNA/RNA_pol_sf"/>
</dbReference>
<dbReference type="FunFam" id="3.10.10.10:FF:000007">
    <property type="entry name" value="Retrovirus-related Pol polyprotein from transposon 17.6-like Protein"/>
    <property type="match status" value="1"/>
</dbReference>
<dbReference type="InterPro" id="IPR043128">
    <property type="entry name" value="Rev_trsase/Diguanyl_cyclase"/>
</dbReference>
<reference evidence="10" key="1">
    <citation type="submission" date="2017-03" db="EMBL/GenBank/DDBJ databases">
        <title>Phytopthora megakarya and P. palmivora, two closely related causual agents of cacao black pod achieved similar genome size and gene model numbers by different mechanisms.</title>
        <authorList>
            <person name="Ali S."/>
            <person name="Shao J."/>
            <person name="Larry D.J."/>
            <person name="Kronmiller B."/>
            <person name="Shen D."/>
            <person name="Strem M.D."/>
            <person name="Melnick R.L."/>
            <person name="Guiltinan M.J."/>
            <person name="Tyler B.M."/>
            <person name="Meinhardt L.W."/>
            <person name="Bailey B.A."/>
        </authorList>
    </citation>
    <scope>NUCLEOTIDE SEQUENCE [LARGE SCALE GENOMIC DNA]</scope>
    <source>
        <strain evidence="10">zdho120</strain>
    </source>
</reference>
<dbReference type="CDD" id="cd01647">
    <property type="entry name" value="RT_LTR"/>
    <property type="match status" value="1"/>
</dbReference>
<dbReference type="Proteomes" id="UP000198211">
    <property type="component" value="Unassembled WGS sequence"/>
</dbReference>
<evidence type="ECO:0000259" key="8">
    <source>
        <dbReference type="Pfam" id="PF00078"/>
    </source>
</evidence>
<dbReference type="GO" id="GO:0003964">
    <property type="term" value="F:RNA-directed DNA polymerase activity"/>
    <property type="evidence" value="ECO:0007669"/>
    <property type="project" value="UniProtKB-KW"/>
</dbReference>
<name>A0A225WTE7_9STRA</name>
<dbReference type="Pfam" id="PF00078">
    <property type="entry name" value="RVT_1"/>
    <property type="match status" value="1"/>
</dbReference>
<dbReference type="Gene3D" id="3.30.70.270">
    <property type="match status" value="1"/>
</dbReference>
<evidence type="ECO:0000256" key="5">
    <source>
        <dbReference type="ARBA" id="ARBA00022759"/>
    </source>
</evidence>
<comment type="caution">
    <text evidence="9">The sequence shown here is derived from an EMBL/GenBank/DDBJ whole genome shotgun (WGS) entry which is preliminary data.</text>
</comment>
<protein>
    <submittedName>
        <fullName evidence="9">Reverse transcriptase</fullName>
    </submittedName>
</protein>
<dbReference type="GO" id="GO:0004519">
    <property type="term" value="F:endonuclease activity"/>
    <property type="evidence" value="ECO:0007669"/>
    <property type="project" value="UniProtKB-KW"/>
</dbReference>
<dbReference type="OrthoDB" id="775972at2759"/>
<evidence type="ECO:0000313" key="9">
    <source>
        <dbReference type="EMBL" id="OWZ20922.1"/>
    </source>
</evidence>
<dbReference type="AlphaFoldDB" id="A0A225WTE7"/>
<dbReference type="InterPro" id="IPR000477">
    <property type="entry name" value="RT_dom"/>
</dbReference>
<feature type="domain" description="Reverse transcriptase" evidence="8">
    <location>
        <begin position="49"/>
        <end position="123"/>
    </location>
</feature>
<dbReference type="SUPFAM" id="SSF56672">
    <property type="entry name" value="DNA/RNA polymerases"/>
    <property type="match status" value="1"/>
</dbReference>
<keyword evidence="10" id="KW-1185">Reference proteome</keyword>
<keyword evidence="3" id="KW-0548">Nucleotidyltransferase</keyword>
<keyword evidence="1" id="KW-0645">Protease</keyword>
<sequence length="124" mass="14131">MMRRRRQAQTGDRIVDDNVDQMMSAGVIEHGDGAWGFPAVLVRKKDGPTSTHHHDDTLESIGGARLFTTLDLRSGYWQIRVAKEDRDKTAFTTKRGLYRFKRMSFGLTNAPATFQRLMNSMLRG</sequence>
<dbReference type="GO" id="GO:0008233">
    <property type="term" value="F:peptidase activity"/>
    <property type="evidence" value="ECO:0007669"/>
    <property type="project" value="UniProtKB-KW"/>
</dbReference>
<keyword evidence="2" id="KW-0808">Transferase</keyword>
<dbReference type="InterPro" id="IPR053134">
    <property type="entry name" value="RNA-dir_DNA_polymerase"/>
</dbReference>
<dbReference type="GO" id="GO:0006508">
    <property type="term" value="P:proteolysis"/>
    <property type="evidence" value="ECO:0007669"/>
    <property type="project" value="UniProtKB-KW"/>
</dbReference>
<evidence type="ECO:0000256" key="1">
    <source>
        <dbReference type="ARBA" id="ARBA00022670"/>
    </source>
</evidence>
<keyword evidence="5" id="KW-0255">Endonuclease</keyword>
<evidence type="ECO:0000256" key="2">
    <source>
        <dbReference type="ARBA" id="ARBA00022679"/>
    </source>
</evidence>
<evidence type="ECO:0000313" key="10">
    <source>
        <dbReference type="Proteomes" id="UP000198211"/>
    </source>
</evidence>
<keyword evidence="7 9" id="KW-0695">RNA-directed DNA polymerase</keyword>
<dbReference type="STRING" id="4795.A0A225WTE7"/>
<dbReference type="PANTHER" id="PTHR24559:SF444">
    <property type="entry name" value="REVERSE TRANSCRIPTASE DOMAIN-CONTAINING PROTEIN"/>
    <property type="match status" value="1"/>
</dbReference>
<proteinExistence type="predicted"/>
<evidence type="ECO:0000256" key="7">
    <source>
        <dbReference type="ARBA" id="ARBA00022918"/>
    </source>
</evidence>
<dbReference type="Gene3D" id="3.10.10.10">
    <property type="entry name" value="HIV Type 1 Reverse Transcriptase, subunit A, domain 1"/>
    <property type="match status" value="1"/>
</dbReference>
<gene>
    <name evidence="9" type="ORF">PHMEG_0004597</name>
</gene>
<evidence type="ECO:0000256" key="3">
    <source>
        <dbReference type="ARBA" id="ARBA00022695"/>
    </source>
</evidence>
<accession>A0A225WTE7</accession>
<dbReference type="PANTHER" id="PTHR24559">
    <property type="entry name" value="TRANSPOSON TY3-I GAG-POL POLYPROTEIN"/>
    <property type="match status" value="1"/>
</dbReference>